<feature type="chain" id="PRO_5039577543" description="SGNH hydrolase-type esterase domain-containing protein" evidence="2">
    <location>
        <begin position="28"/>
        <end position="433"/>
    </location>
</feature>
<dbReference type="InterPro" id="IPR013783">
    <property type="entry name" value="Ig-like_fold"/>
</dbReference>
<sequence>MRKHYWKYKCTAALLMLWCAAGTLAPAEGGDLIGLSWKPDYDAVRYEVQMKDDDGMFYDNQFVYANSVLLDKKGRLEHPENVSYRVRPIDFDGNPISAFTPYMPFEDGAFKDDRDAPYQKPDRSGEQGGAMLYPVYSFVWMPGAASYEVEVTTQPPENPTGTDPSLFRLWSAKTELSDLYDARPRTGTYYWRVRGIDAKGNPVGEWSEAQKRTTDPDAGWVVGVFGDSISHGGGRMSYSPNDLEYSYEHYLDFPVINLSQSGDTSESMLERFDRDVLPFHVKYLLIMGGSNSLRGGVPAEDVIEDLKAIQQKCSDNGITSILMTLPPINPASIKKTFDEPTVDDWQTPFAKVNAFIRTQPHIDIAAAFPLDPGMTPALALDGLHGDVVAKQRMAAVINEHIRDFVKEPMALPENQTEETKENTNAAKTSLLPD</sequence>
<evidence type="ECO:0000259" key="3">
    <source>
        <dbReference type="Pfam" id="PF13472"/>
    </source>
</evidence>
<keyword evidence="2" id="KW-0732">Signal</keyword>
<dbReference type="PANTHER" id="PTHR30383">
    <property type="entry name" value="THIOESTERASE 1/PROTEASE 1/LYSOPHOSPHOLIPASE L1"/>
    <property type="match status" value="1"/>
</dbReference>
<keyword evidence="5" id="KW-1185">Reference proteome</keyword>
<dbReference type="InterPro" id="IPR051532">
    <property type="entry name" value="Ester_Hydrolysis_Enzymes"/>
</dbReference>
<name>A0A8D4UW20_9FIRM</name>
<dbReference type="Pfam" id="PF13472">
    <property type="entry name" value="Lipase_GDSL_2"/>
    <property type="match status" value="1"/>
</dbReference>
<dbReference type="GeneID" id="92717163"/>
<dbReference type="Proteomes" id="UP000320585">
    <property type="component" value="Chromosome"/>
</dbReference>
<dbReference type="Gene3D" id="3.40.50.1110">
    <property type="entry name" value="SGNH hydrolase"/>
    <property type="match status" value="1"/>
</dbReference>
<dbReference type="KEGG" id="dho:Dia5BBH33_19570"/>
<feature type="signal peptide" evidence="2">
    <location>
        <begin position="1"/>
        <end position="27"/>
    </location>
</feature>
<reference evidence="5" key="1">
    <citation type="submission" date="2019-05" db="EMBL/GenBank/DDBJ databases">
        <title>Complete genome sequencing of Dialister sp. strain 5BBH33.</title>
        <authorList>
            <person name="Sakamoto M."/>
            <person name="Murakami T."/>
            <person name="Mori H."/>
        </authorList>
    </citation>
    <scope>NUCLEOTIDE SEQUENCE [LARGE SCALE GENOMIC DNA]</scope>
    <source>
        <strain evidence="5">5BBH33</strain>
    </source>
</reference>
<organism evidence="4 5">
    <name type="scientific">Dialister hominis</name>
    <dbReference type="NCBI Taxonomy" id="2582419"/>
    <lineage>
        <taxon>Bacteria</taxon>
        <taxon>Bacillati</taxon>
        <taxon>Bacillota</taxon>
        <taxon>Negativicutes</taxon>
        <taxon>Veillonellales</taxon>
        <taxon>Veillonellaceae</taxon>
        <taxon>Dialister</taxon>
    </lineage>
</organism>
<dbReference type="EMBL" id="AP019697">
    <property type="protein sequence ID" value="BBK26022.1"/>
    <property type="molecule type" value="Genomic_DNA"/>
</dbReference>
<proteinExistence type="predicted"/>
<feature type="compositionally biased region" description="Low complexity" evidence="1">
    <location>
        <begin position="422"/>
        <end position="433"/>
    </location>
</feature>
<accession>A0A8D4UW20</accession>
<protein>
    <recommendedName>
        <fullName evidence="3">SGNH hydrolase-type esterase domain-containing protein</fullName>
    </recommendedName>
</protein>
<feature type="region of interest" description="Disordered" evidence="1">
    <location>
        <begin position="408"/>
        <end position="433"/>
    </location>
</feature>
<dbReference type="InterPro" id="IPR013830">
    <property type="entry name" value="SGNH_hydro"/>
</dbReference>
<evidence type="ECO:0000256" key="2">
    <source>
        <dbReference type="SAM" id="SignalP"/>
    </source>
</evidence>
<dbReference type="InterPro" id="IPR036514">
    <property type="entry name" value="SGNH_hydro_sf"/>
</dbReference>
<dbReference type="AlphaFoldDB" id="A0A8D4UW20"/>
<evidence type="ECO:0000313" key="4">
    <source>
        <dbReference type="EMBL" id="BBK26022.1"/>
    </source>
</evidence>
<dbReference type="OrthoDB" id="1625474at2"/>
<dbReference type="Gene3D" id="2.60.40.10">
    <property type="entry name" value="Immunoglobulins"/>
    <property type="match status" value="1"/>
</dbReference>
<feature type="domain" description="SGNH hydrolase-type esterase" evidence="3">
    <location>
        <begin position="224"/>
        <end position="384"/>
    </location>
</feature>
<dbReference type="SUPFAM" id="SSF52266">
    <property type="entry name" value="SGNH hydrolase"/>
    <property type="match status" value="1"/>
</dbReference>
<gene>
    <name evidence="4" type="ORF">Dia5BBH33_19570</name>
</gene>
<dbReference type="RefSeq" id="WP_144269256.1">
    <property type="nucleotide sequence ID" value="NZ_AP019697.1"/>
</dbReference>
<evidence type="ECO:0000256" key="1">
    <source>
        <dbReference type="SAM" id="MobiDB-lite"/>
    </source>
</evidence>
<evidence type="ECO:0000313" key="5">
    <source>
        <dbReference type="Proteomes" id="UP000320585"/>
    </source>
</evidence>